<dbReference type="EMBL" id="BONI01000036">
    <property type="protein sequence ID" value="GIG07580.1"/>
    <property type="molecule type" value="Genomic_DNA"/>
</dbReference>
<dbReference type="PANTHER" id="PTHR35092:SF1">
    <property type="entry name" value="CHLORINASE MJ1651"/>
    <property type="match status" value="1"/>
</dbReference>
<dbReference type="Pfam" id="PF20257">
    <property type="entry name" value="SAM_HAT_C"/>
    <property type="match status" value="1"/>
</dbReference>
<dbReference type="SUPFAM" id="SSF101852">
    <property type="entry name" value="Bacterial fluorinating enzyme, C-terminal domain"/>
    <property type="match status" value="1"/>
</dbReference>
<evidence type="ECO:0000313" key="5">
    <source>
        <dbReference type="EMBL" id="GIG07580.1"/>
    </source>
</evidence>
<sequence length="271" mass="27923">MDNGPDRSTFLGMPGYDYISFTTDYGLSDGFVAACHGTIARTTPAARVIDVTHLIAPGDVTRGAAVLAQTVPYLPDAVHLAVVDPGVGTPRRAVVVQTPRGLLVGPDNGLLIWAAQALGGPSAAYELASEDWFAPNVSRTFHGRDVFAPVAARLARGADPADAGPPVAPDSLVVLPEPVVAWGDGWLEAEVLTVDRFGNVQLAAPGSALEQLPDRLTVGGCRAIRGTTFADAPSGGLVVFADSADRVAIAVNGGRAVVMLAVTPGDLLRIS</sequence>
<evidence type="ECO:0000256" key="1">
    <source>
        <dbReference type="ARBA" id="ARBA00022691"/>
    </source>
</evidence>
<dbReference type="Gene3D" id="3.40.50.10790">
    <property type="entry name" value="S-adenosyl-l-methionine hydroxide adenosyltransferase, N-terminal"/>
    <property type="match status" value="1"/>
</dbReference>
<evidence type="ECO:0000313" key="6">
    <source>
        <dbReference type="Proteomes" id="UP000630887"/>
    </source>
</evidence>
<evidence type="ECO:0000259" key="3">
    <source>
        <dbReference type="Pfam" id="PF01887"/>
    </source>
</evidence>
<dbReference type="Gene3D" id="2.40.30.90">
    <property type="entry name" value="Bacterial fluorinating enzyme like"/>
    <property type="match status" value="1"/>
</dbReference>
<dbReference type="InterPro" id="IPR023228">
    <property type="entry name" value="SAM_OH_AdoTrfase_N_sf"/>
</dbReference>
<dbReference type="SUPFAM" id="SSF102522">
    <property type="entry name" value="Bacterial fluorinating enzyme, N-terminal domain"/>
    <property type="match status" value="1"/>
</dbReference>
<keyword evidence="1" id="KW-0949">S-adenosyl-L-methionine</keyword>
<accession>A0A8J3KUY1</accession>
<feature type="domain" description="S-adenosyl-l-methionine hydroxide adenosyltransferase C-terminal" evidence="4">
    <location>
        <begin position="189"/>
        <end position="267"/>
    </location>
</feature>
<gene>
    <name evidence="5" type="ORF">Cco03nite_42800</name>
</gene>
<dbReference type="AlphaFoldDB" id="A0A8J3KUY1"/>
<feature type="domain" description="S-adenosyl-l-methionine hydroxide adenosyltransferase N-terminal" evidence="3">
    <location>
        <begin position="19"/>
        <end position="163"/>
    </location>
</feature>
<reference evidence="5 6" key="1">
    <citation type="submission" date="2021-01" db="EMBL/GenBank/DDBJ databases">
        <title>Whole genome shotgun sequence of Catellatospora coxensis NBRC 107359.</title>
        <authorList>
            <person name="Komaki H."/>
            <person name="Tamura T."/>
        </authorList>
    </citation>
    <scope>NUCLEOTIDE SEQUENCE [LARGE SCALE GENOMIC DNA]</scope>
    <source>
        <strain evidence="5 6">NBRC 107359</strain>
    </source>
</reference>
<protein>
    <recommendedName>
        <fullName evidence="7">SAM-dependent chlorinase/fluorinase</fullName>
    </recommendedName>
</protein>
<evidence type="ECO:0008006" key="7">
    <source>
        <dbReference type="Google" id="ProtNLM"/>
    </source>
</evidence>
<name>A0A8J3KUY1_9ACTN</name>
<dbReference type="PIRSF" id="PIRSF006779">
    <property type="entry name" value="UCP006779"/>
    <property type="match status" value="1"/>
</dbReference>
<comment type="caution">
    <text evidence="5">The sequence shown here is derived from an EMBL/GenBank/DDBJ whole genome shotgun (WGS) entry which is preliminary data.</text>
</comment>
<organism evidence="5 6">
    <name type="scientific">Catellatospora coxensis</name>
    <dbReference type="NCBI Taxonomy" id="310354"/>
    <lineage>
        <taxon>Bacteria</taxon>
        <taxon>Bacillati</taxon>
        <taxon>Actinomycetota</taxon>
        <taxon>Actinomycetes</taxon>
        <taxon>Micromonosporales</taxon>
        <taxon>Micromonosporaceae</taxon>
        <taxon>Catellatospora</taxon>
    </lineage>
</organism>
<keyword evidence="6" id="KW-1185">Reference proteome</keyword>
<dbReference type="InterPro" id="IPR002747">
    <property type="entry name" value="SAM_OH_AdoTrfase"/>
</dbReference>
<comment type="similarity">
    <text evidence="2">Belongs to the SAM hydrolase / SAM-dependent halogenase family.</text>
</comment>
<dbReference type="PANTHER" id="PTHR35092">
    <property type="entry name" value="CHLORINASE MJ1651"/>
    <property type="match status" value="1"/>
</dbReference>
<evidence type="ECO:0000256" key="2">
    <source>
        <dbReference type="ARBA" id="ARBA00024035"/>
    </source>
</evidence>
<proteinExistence type="inferred from homology"/>
<dbReference type="InterPro" id="IPR046469">
    <property type="entry name" value="SAM_HAT_N"/>
</dbReference>
<dbReference type="Pfam" id="PF01887">
    <property type="entry name" value="SAM_HAT_N"/>
    <property type="match status" value="1"/>
</dbReference>
<dbReference type="InterPro" id="IPR046470">
    <property type="entry name" value="SAM_HAT_C"/>
</dbReference>
<evidence type="ECO:0000259" key="4">
    <source>
        <dbReference type="Pfam" id="PF20257"/>
    </source>
</evidence>
<dbReference type="Proteomes" id="UP000630887">
    <property type="component" value="Unassembled WGS sequence"/>
</dbReference>
<dbReference type="InterPro" id="IPR023227">
    <property type="entry name" value="SAM_OH_AdoTrfase_C_sf"/>
</dbReference>